<dbReference type="Gene3D" id="2.20.25.80">
    <property type="entry name" value="WRKY domain"/>
    <property type="match status" value="1"/>
</dbReference>
<keyword evidence="9" id="KW-1185">Reference proteome</keyword>
<dbReference type="PANTHER" id="PTHR32096">
    <property type="entry name" value="WRKY TRANSCRIPTION FACTOR 30-RELATED-RELATED"/>
    <property type="match status" value="1"/>
</dbReference>
<evidence type="ECO:0000256" key="5">
    <source>
        <dbReference type="ARBA" id="ARBA00023242"/>
    </source>
</evidence>
<dbReference type="InterPro" id="IPR036576">
    <property type="entry name" value="WRKY_dom_sf"/>
</dbReference>
<gene>
    <name evidence="8" type="primary">WRKY53_1</name>
    <name evidence="8" type="ORF">PIB30_000625</name>
</gene>
<comment type="caution">
    <text evidence="8">The sequence shown here is derived from an EMBL/GenBank/DDBJ whole genome shotgun (WGS) entry which is preliminary data.</text>
</comment>
<keyword evidence="5" id="KW-0539">Nucleus</keyword>
<dbReference type="PANTHER" id="PTHR32096:SF36">
    <property type="entry name" value="WRKY TRANSCRIPTION FACTOR 41-RELATED"/>
    <property type="match status" value="1"/>
</dbReference>
<evidence type="ECO:0000256" key="1">
    <source>
        <dbReference type="ARBA" id="ARBA00004123"/>
    </source>
</evidence>
<dbReference type="EMBL" id="JASCZI010241657">
    <property type="protein sequence ID" value="MED6203537.1"/>
    <property type="molecule type" value="Genomic_DNA"/>
</dbReference>
<dbReference type="SMART" id="SM00774">
    <property type="entry name" value="WRKY"/>
    <property type="match status" value="1"/>
</dbReference>
<feature type="domain" description="WRKY" evidence="7">
    <location>
        <begin position="112"/>
        <end position="169"/>
    </location>
</feature>
<evidence type="ECO:0000256" key="6">
    <source>
        <dbReference type="SAM" id="MobiDB-lite"/>
    </source>
</evidence>
<feature type="compositionally biased region" description="Polar residues" evidence="6">
    <location>
        <begin position="66"/>
        <end position="77"/>
    </location>
</feature>
<dbReference type="PROSITE" id="PS50811">
    <property type="entry name" value="WRKY"/>
    <property type="match status" value="1"/>
</dbReference>
<evidence type="ECO:0000256" key="3">
    <source>
        <dbReference type="ARBA" id="ARBA00023125"/>
    </source>
</evidence>
<dbReference type="InterPro" id="IPR003657">
    <property type="entry name" value="WRKY_dom"/>
</dbReference>
<dbReference type="InterPro" id="IPR044810">
    <property type="entry name" value="WRKY_plant"/>
</dbReference>
<protein>
    <submittedName>
        <fullName evidence="8">WRKY Transcription Factor</fullName>
    </submittedName>
</protein>
<proteinExistence type="predicted"/>
<evidence type="ECO:0000313" key="9">
    <source>
        <dbReference type="Proteomes" id="UP001341840"/>
    </source>
</evidence>
<keyword evidence="3" id="KW-0238">DNA-binding</keyword>
<accession>A0ABU6XZ12</accession>
<dbReference type="Proteomes" id="UP001341840">
    <property type="component" value="Unassembled WGS sequence"/>
</dbReference>
<evidence type="ECO:0000256" key="2">
    <source>
        <dbReference type="ARBA" id="ARBA00023015"/>
    </source>
</evidence>
<evidence type="ECO:0000313" key="8">
    <source>
        <dbReference type="EMBL" id="MED6203537.1"/>
    </source>
</evidence>
<reference evidence="8 9" key="1">
    <citation type="journal article" date="2023" name="Plants (Basel)">
        <title>Bridging the Gap: Combining Genomics and Transcriptomics Approaches to Understand Stylosanthes scabra, an Orphan Legume from the Brazilian Caatinga.</title>
        <authorList>
            <person name="Ferreira-Neto J.R.C."/>
            <person name="da Silva M.D."/>
            <person name="Binneck E."/>
            <person name="de Melo N.F."/>
            <person name="da Silva R.H."/>
            <person name="de Melo A.L.T.M."/>
            <person name="Pandolfi V."/>
            <person name="Bustamante F.O."/>
            <person name="Brasileiro-Vidal A.C."/>
            <person name="Benko-Iseppon A.M."/>
        </authorList>
    </citation>
    <scope>NUCLEOTIDE SEQUENCE [LARGE SCALE GENOMIC DNA]</scope>
    <source>
        <tissue evidence="8">Leaves</tissue>
    </source>
</reference>
<evidence type="ECO:0000256" key="4">
    <source>
        <dbReference type="ARBA" id="ARBA00023163"/>
    </source>
</evidence>
<keyword evidence="2" id="KW-0805">Transcription regulation</keyword>
<name>A0ABU6XZ12_9FABA</name>
<organism evidence="8 9">
    <name type="scientific">Stylosanthes scabra</name>
    <dbReference type="NCBI Taxonomy" id="79078"/>
    <lineage>
        <taxon>Eukaryota</taxon>
        <taxon>Viridiplantae</taxon>
        <taxon>Streptophyta</taxon>
        <taxon>Embryophyta</taxon>
        <taxon>Tracheophyta</taxon>
        <taxon>Spermatophyta</taxon>
        <taxon>Magnoliopsida</taxon>
        <taxon>eudicotyledons</taxon>
        <taxon>Gunneridae</taxon>
        <taxon>Pentapetalae</taxon>
        <taxon>rosids</taxon>
        <taxon>fabids</taxon>
        <taxon>Fabales</taxon>
        <taxon>Fabaceae</taxon>
        <taxon>Papilionoideae</taxon>
        <taxon>50 kb inversion clade</taxon>
        <taxon>dalbergioids sensu lato</taxon>
        <taxon>Dalbergieae</taxon>
        <taxon>Pterocarpus clade</taxon>
        <taxon>Stylosanthes</taxon>
    </lineage>
</organism>
<dbReference type="SUPFAM" id="SSF118290">
    <property type="entry name" value="WRKY DNA-binding domain"/>
    <property type="match status" value="1"/>
</dbReference>
<keyword evidence="4" id="KW-0804">Transcription</keyword>
<evidence type="ECO:0000259" key="7">
    <source>
        <dbReference type="PROSITE" id="PS50811"/>
    </source>
</evidence>
<sequence length="322" mass="36684">MESESSLEKQELKKELVQGMEVARKLKAELGLESSAQNRDLLVERILSSYDKALLILRWNGSVSKSHTLQQPQSPLPNKQELKHTSQKRKLMPKLVNRVKVNSENGFEGSHEDGYSWRKYGQKNILGNKYPRSYYRCTFRNTKDCWATKQVQRSEDDHNIFDITYKGSHTCSKGKKNAAMPAESPEMQEKPQESQTNFQNMLTVATANLGNEETACSFTSPLTSFGFRTQENQNFLPSVLENDPFSGSLFQTHLLSPNTPESNYFPSPFCANELEGTYSNPCLEFKVPEIISAHTSTTNSPIFDFDFSVDPNFRFNASRFSR</sequence>
<comment type="subcellular location">
    <subcellularLocation>
        <location evidence="1">Nucleus</location>
    </subcellularLocation>
</comment>
<dbReference type="Pfam" id="PF03106">
    <property type="entry name" value="WRKY"/>
    <property type="match status" value="1"/>
</dbReference>
<feature type="region of interest" description="Disordered" evidence="6">
    <location>
        <begin position="66"/>
        <end position="87"/>
    </location>
</feature>